<sequence length="269" mass="29634">MTTRDRAVHHPCRTLPCLTLLLGGALLCSSSAFAQQSSGAASTEQPRTTASIYLWITNVTWGFNNGSEVEVDSETVLENFDYAFEANLEHRRNEWLYGLDVVYADIGGNDTPDIPVPGSGSSVSSDVDFNSFSTIATGYVGYRLVNSPNLQLYGTGGLRYSDFEATLKFDVDDAGISHRNELDESQTDVVVGLRGEYNVDQNWSFPFNVDVGGGGSDLTWQAYGAVAYRFGQHTVSAGYRYMTWELDSDTDMLDEATYYGPLLAYSFHF</sequence>
<evidence type="ECO:0000313" key="4">
    <source>
        <dbReference type="EMBL" id="GEN25596.1"/>
    </source>
</evidence>
<evidence type="ECO:0000313" key="6">
    <source>
        <dbReference type="Proteomes" id="UP000184123"/>
    </source>
</evidence>
<keyword evidence="7" id="KW-1185">Reference proteome</keyword>
<evidence type="ECO:0000256" key="2">
    <source>
        <dbReference type="SAM" id="SignalP"/>
    </source>
</evidence>
<reference evidence="4 7" key="2">
    <citation type="submission" date="2019-07" db="EMBL/GenBank/DDBJ databases">
        <title>Whole genome shotgun sequence of Halomonas cupida NBRC 102219.</title>
        <authorList>
            <person name="Hosoyama A."/>
            <person name="Uohara A."/>
            <person name="Ohji S."/>
            <person name="Ichikawa N."/>
        </authorList>
    </citation>
    <scope>NUCLEOTIDE SEQUENCE [LARGE SCALE GENOMIC DNA]</scope>
    <source>
        <strain evidence="4 7">NBRC 102219</strain>
    </source>
</reference>
<dbReference type="InterPro" id="IPR011250">
    <property type="entry name" value="OMP/PagP_B-barrel"/>
</dbReference>
<keyword evidence="1 2" id="KW-0732">Signal</keyword>
<dbReference type="Gene3D" id="2.40.160.20">
    <property type="match status" value="1"/>
</dbReference>
<dbReference type="SUPFAM" id="SSF56925">
    <property type="entry name" value="OMPA-like"/>
    <property type="match status" value="1"/>
</dbReference>
<name>A0A1M7KVM2_9GAMM</name>
<organism evidence="5 6">
    <name type="scientific">Halomonas cupida</name>
    <dbReference type="NCBI Taxonomy" id="44933"/>
    <lineage>
        <taxon>Bacteria</taxon>
        <taxon>Pseudomonadati</taxon>
        <taxon>Pseudomonadota</taxon>
        <taxon>Gammaproteobacteria</taxon>
        <taxon>Oceanospirillales</taxon>
        <taxon>Halomonadaceae</taxon>
        <taxon>Halomonas</taxon>
    </lineage>
</organism>
<proteinExistence type="predicted"/>
<dbReference type="STRING" id="44933.SAMN05660971_03627"/>
<dbReference type="RefSeq" id="WP_073436623.1">
    <property type="nucleotide sequence ID" value="NZ_BJXU01000155.1"/>
</dbReference>
<dbReference type="Proteomes" id="UP000184123">
    <property type="component" value="Unassembled WGS sequence"/>
</dbReference>
<dbReference type="EMBL" id="BJXU01000155">
    <property type="protein sequence ID" value="GEN25596.1"/>
    <property type="molecule type" value="Genomic_DNA"/>
</dbReference>
<feature type="domain" description="Outer membrane protein beta-barrel" evidence="3">
    <location>
        <begin position="27"/>
        <end position="240"/>
    </location>
</feature>
<accession>A0A1M7KVM2</accession>
<evidence type="ECO:0000259" key="3">
    <source>
        <dbReference type="Pfam" id="PF13505"/>
    </source>
</evidence>
<gene>
    <name evidence="4" type="ORF">HCU01_35450</name>
    <name evidence="5" type="ORF">SAMN05660971_03627</name>
</gene>
<feature type="chain" id="PRO_5012952204" evidence="2">
    <location>
        <begin position="35"/>
        <end position="269"/>
    </location>
</feature>
<evidence type="ECO:0000256" key="1">
    <source>
        <dbReference type="ARBA" id="ARBA00022729"/>
    </source>
</evidence>
<dbReference type="InterPro" id="IPR027385">
    <property type="entry name" value="Beta-barrel_OMP"/>
</dbReference>
<feature type="signal peptide" evidence="2">
    <location>
        <begin position="1"/>
        <end position="34"/>
    </location>
</feature>
<dbReference type="AlphaFoldDB" id="A0A1M7KVM2"/>
<reference evidence="5 6" key="1">
    <citation type="submission" date="2016-11" db="EMBL/GenBank/DDBJ databases">
        <authorList>
            <person name="Jaros S."/>
            <person name="Januszkiewicz K."/>
            <person name="Wedrychowicz H."/>
        </authorList>
    </citation>
    <scope>NUCLEOTIDE SEQUENCE [LARGE SCALE GENOMIC DNA]</scope>
    <source>
        <strain evidence="5 6">DSM 4740</strain>
    </source>
</reference>
<protein>
    <submittedName>
        <fullName evidence="5">Opacity protein</fullName>
    </submittedName>
</protein>
<dbReference type="Pfam" id="PF13505">
    <property type="entry name" value="OMP_b-brl"/>
    <property type="match status" value="1"/>
</dbReference>
<evidence type="ECO:0000313" key="7">
    <source>
        <dbReference type="Proteomes" id="UP000321726"/>
    </source>
</evidence>
<evidence type="ECO:0000313" key="5">
    <source>
        <dbReference type="EMBL" id="SHM69425.1"/>
    </source>
</evidence>
<dbReference type="OrthoDB" id="5725705at2"/>
<dbReference type="Proteomes" id="UP000321726">
    <property type="component" value="Unassembled WGS sequence"/>
</dbReference>
<dbReference type="EMBL" id="FRCA01000011">
    <property type="protein sequence ID" value="SHM69425.1"/>
    <property type="molecule type" value="Genomic_DNA"/>
</dbReference>